<dbReference type="Proteomes" id="UP000251960">
    <property type="component" value="Chromosome 1"/>
</dbReference>
<sequence>MMADEAERVPPWQQGGWLDGHENIIYDILLRLPPKSVVRCRAVCKSWLRLASDHIFLVDHHRCQPSLPLLYFILDDVRDPDISEYRLEELDLHTNDNELQTVLGFSSHVNWWMPHGRERRLALHGSCDGVLLLSSDDSLYLYNPTTRHWGCLPPLHSDNTIAGFYWHRISDDYRVLYFRRHEDGKYCYYVMEAGTKRQRLVSRQVSLIHSSWPTKCARRTPPVLLHGNLHWPPVSSRPETIAVFDTVAEVLRFMLSPAVYVNSLFDSNVKLLDMDGVLAMSGSCREAIGDDGPSRVDLWFLEDYNDRVWVCKYRIELPVEDISRFHEFEDVWNAVVVSHEGDVLVDLWNRLLGYDREGNSVANLLCDCSLMEIGPHMLKRSLVPHALLGMNNHSPNKPPFL</sequence>
<accession>A0A8J8XDG0</accession>
<dbReference type="PANTHER" id="PTHR31672:SF2">
    <property type="entry name" value="F-BOX DOMAIN-CONTAINING PROTEIN"/>
    <property type="match status" value="1"/>
</dbReference>
<dbReference type="Pfam" id="PF08268">
    <property type="entry name" value="FBA_3"/>
    <property type="match status" value="1"/>
</dbReference>
<dbReference type="NCBIfam" id="TIGR01640">
    <property type="entry name" value="F_box_assoc_1"/>
    <property type="match status" value="1"/>
</dbReference>
<gene>
    <name evidence="2" type="primary">CPR30_0</name>
    <name evidence="2" type="ORF">Zm00014a_041487</name>
</gene>
<evidence type="ECO:0000259" key="1">
    <source>
        <dbReference type="SMART" id="SM00256"/>
    </source>
</evidence>
<comment type="caution">
    <text evidence="2">The sequence shown here is derived from an EMBL/GenBank/DDBJ whole genome shotgun (WGS) entry which is preliminary data.</text>
</comment>
<dbReference type="InterPro" id="IPR050796">
    <property type="entry name" value="SCF_F-box_component"/>
</dbReference>
<dbReference type="AlphaFoldDB" id="A0A8J8XDG0"/>
<dbReference type="SUPFAM" id="SSF81383">
    <property type="entry name" value="F-box domain"/>
    <property type="match status" value="1"/>
</dbReference>
<dbReference type="InterPro" id="IPR013187">
    <property type="entry name" value="F-box-assoc_dom_typ3"/>
</dbReference>
<dbReference type="OrthoDB" id="692435at2759"/>
<dbReference type="HOGENOM" id="CLU_032609_0_0_1"/>
<dbReference type="SUPFAM" id="SSF82171">
    <property type="entry name" value="DPP6 N-terminal domain-like"/>
    <property type="match status" value="1"/>
</dbReference>
<dbReference type="OMA" id="TKCARRT"/>
<feature type="domain" description="F-box" evidence="1">
    <location>
        <begin position="20"/>
        <end position="60"/>
    </location>
</feature>
<dbReference type="InterPro" id="IPR017451">
    <property type="entry name" value="F-box-assoc_interact_dom"/>
</dbReference>
<organism evidence="2">
    <name type="scientific">Zea mays</name>
    <name type="common">Maize</name>
    <dbReference type="NCBI Taxonomy" id="4577"/>
    <lineage>
        <taxon>Eukaryota</taxon>
        <taxon>Viridiplantae</taxon>
        <taxon>Streptophyta</taxon>
        <taxon>Embryophyta</taxon>
        <taxon>Tracheophyta</taxon>
        <taxon>Spermatophyta</taxon>
        <taxon>Magnoliopsida</taxon>
        <taxon>Liliopsida</taxon>
        <taxon>Poales</taxon>
        <taxon>Poaceae</taxon>
        <taxon>PACMAD clade</taxon>
        <taxon>Panicoideae</taxon>
        <taxon>Andropogonodae</taxon>
        <taxon>Andropogoneae</taxon>
        <taxon>Tripsacinae</taxon>
        <taxon>Zea</taxon>
    </lineage>
</organism>
<dbReference type="InterPro" id="IPR036047">
    <property type="entry name" value="F-box-like_dom_sf"/>
</dbReference>
<evidence type="ECO:0000313" key="2">
    <source>
        <dbReference type="EMBL" id="PWZ52176.1"/>
    </source>
</evidence>
<dbReference type="Gene3D" id="1.20.1280.50">
    <property type="match status" value="1"/>
</dbReference>
<dbReference type="InterPro" id="IPR001810">
    <property type="entry name" value="F-box_dom"/>
</dbReference>
<dbReference type="Pfam" id="PF12937">
    <property type="entry name" value="F-box-like"/>
    <property type="match status" value="1"/>
</dbReference>
<protein>
    <submittedName>
        <fullName evidence="2">F-box protein CPR30</fullName>
    </submittedName>
</protein>
<dbReference type="KEGG" id="zma:100283165"/>
<dbReference type="EMBL" id="NCVQ01000001">
    <property type="protein sequence ID" value="PWZ52176.1"/>
    <property type="molecule type" value="Genomic_DNA"/>
</dbReference>
<name>A0A8J8XDG0_MAIZE</name>
<proteinExistence type="predicted"/>
<dbReference type="PANTHER" id="PTHR31672">
    <property type="entry name" value="BNACNNG10540D PROTEIN"/>
    <property type="match status" value="1"/>
</dbReference>
<dbReference type="SMART" id="SM00256">
    <property type="entry name" value="FBOX"/>
    <property type="match status" value="1"/>
</dbReference>
<reference evidence="2" key="1">
    <citation type="journal article" date="2018" name="Nat. Genet.">
        <title>Extensive intraspecific gene order and gene structural variations between Mo17 and other maize genomes.</title>
        <authorList>
            <person name="Sun S."/>
            <person name="Zhou Y."/>
            <person name="Chen J."/>
            <person name="Shi J."/>
            <person name="Zhao H."/>
            <person name="Zhao H."/>
            <person name="Song W."/>
            <person name="Zhang M."/>
            <person name="Cui Y."/>
            <person name="Dong X."/>
            <person name="Liu H."/>
            <person name="Ma X."/>
            <person name="Jiao Y."/>
            <person name="Wang B."/>
            <person name="Wei X."/>
            <person name="Stein J.C."/>
            <person name="Glaubitz J.C."/>
            <person name="Lu F."/>
            <person name="Yu G."/>
            <person name="Liang C."/>
            <person name="Fengler K."/>
            <person name="Li B."/>
            <person name="Rafalski A."/>
            <person name="Schnable P.S."/>
            <person name="Ware D.H."/>
            <person name="Buckler E.S."/>
            <person name="Lai J."/>
        </authorList>
    </citation>
    <scope>NUCLEOTIDE SEQUENCE [LARGE SCALE GENOMIC DNA]</scope>
    <source>
        <tissue evidence="2">Seedling</tissue>
    </source>
</reference>